<dbReference type="Gene3D" id="3.80.30.20">
    <property type="entry name" value="tm_1862 like domain"/>
    <property type="match status" value="1"/>
</dbReference>
<feature type="compositionally biased region" description="Basic residues" evidence="7">
    <location>
        <begin position="703"/>
        <end position="723"/>
    </location>
</feature>
<feature type="binding site" evidence="6">
    <location>
        <position position="316"/>
    </location>
    <ligand>
        <name>[4Fe-4S] cluster</name>
        <dbReference type="ChEBI" id="CHEBI:49883"/>
        <note>4Fe-4S-S-AdoMet</note>
    </ligand>
</feature>
<evidence type="ECO:0000256" key="4">
    <source>
        <dbReference type="ARBA" id="ARBA00023004"/>
    </source>
</evidence>
<dbReference type="InterPro" id="IPR058240">
    <property type="entry name" value="rSAM_sf"/>
</dbReference>
<dbReference type="AlphaFoldDB" id="A0A857DH96"/>
<dbReference type="SFLD" id="SFLDG01069">
    <property type="entry name" value="UPF0313"/>
    <property type="match status" value="1"/>
</dbReference>
<dbReference type="Pfam" id="PF11842">
    <property type="entry name" value="DUF3362"/>
    <property type="match status" value="1"/>
</dbReference>
<dbReference type="InterPro" id="IPR007197">
    <property type="entry name" value="rSAM"/>
</dbReference>
<dbReference type="HAMAP" id="MF_01251">
    <property type="entry name" value="UPF0313"/>
    <property type="match status" value="1"/>
</dbReference>
<proteinExistence type="inferred from homology"/>
<feature type="compositionally biased region" description="Basic and acidic residues" evidence="7">
    <location>
        <begin position="650"/>
        <end position="672"/>
    </location>
</feature>
<dbReference type="SFLD" id="SFLDG01082">
    <property type="entry name" value="B12-binding_domain_containing"/>
    <property type="match status" value="1"/>
</dbReference>
<dbReference type="Pfam" id="PF08497">
    <property type="entry name" value="Radical_SAM_N"/>
    <property type="match status" value="1"/>
</dbReference>
<comment type="cofactor">
    <cofactor evidence="6">
        <name>[4Fe-4S] cluster</name>
        <dbReference type="ChEBI" id="CHEBI:49883"/>
    </cofactor>
    <text evidence="6">Binds 1 [4Fe-4S] cluster. The cluster is coordinated with 3 cysteines and an exchangeable S-adenosyl-L-methionine.</text>
</comment>
<feature type="compositionally biased region" description="Basic and acidic residues" evidence="7">
    <location>
        <begin position="627"/>
        <end position="638"/>
    </location>
</feature>
<name>A0A857DH96_9FIRM</name>
<dbReference type="SMART" id="SM00729">
    <property type="entry name" value="Elp3"/>
    <property type="match status" value="1"/>
</dbReference>
<organism evidence="9 10">
    <name type="scientific">Dehalobacter restrictus</name>
    <dbReference type="NCBI Taxonomy" id="55583"/>
    <lineage>
        <taxon>Bacteria</taxon>
        <taxon>Bacillati</taxon>
        <taxon>Bacillota</taxon>
        <taxon>Clostridia</taxon>
        <taxon>Eubacteriales</taxon>
        <taxon>Desulfitobacteriaceae</taxon>
        <taxon>Dehalobacter</taxon>
    </lineage>
</organism>
<dbReference type="InterPro" id="IPR022946">
    <property type="entry name" value="UPF0313"/>
</dbReference>
<dbReference type="PROSITE" id="PS51918">
    <property type="entry name" value="RADICAL_SAM"/>
    <property type="match status" value="1"/>
</dbReference>
<sequence>MPVNYLPVNREDMECRGWDQVDFALVSGDAYVDHPSFGPAIISRVLEDAGYKVGIIPQPDWKKTEDFQRLGRPRLGFLVSAGNMDSMVNHYSVNKKIREKDSYSPGCKMGLRPDRATIVYCNKIREAYKNVPIIIGGVEASLRRFAHYDYWSDTVRKSILIDSSADLLVYGMAEKQIVEIAAYLNDGLEVKYIRHIPGTCYMADSLEEVSNGYIEIPSFKKTAEDKTKYAEAFKIQYQEQDPVRGKTIVQQHGIKYLVQNKPEMPLSQAELDKVYGLSYLKNAHPMYDRDGGIPALEEVKFSIVSSRGCFGSCAFCSLTFHQGRIVQSRSEESILHEAVGITNLEDFKGYIHDVGGPTANFRQPACLKQLKTGACKEKQCLHPSPCKSLHIDHQEYLGILRKLRKLPKVKKVFVRSGIRYDYIMADKSEHFLKELLEHHVSGQLKVAPEHISPKVLHDMRKPAGKTFEQFREKFFKINERLGKKQFIVPYFMSSHPGSTLEAAVELAEYLRDIHYQPEQVQDFYPTPGTLSTAMFYTGLDPLTMQKVYVPKSKTEKAMQRALLQFREPKKYALVHAALVEADRTDLIGFGPKCLIRPKGKTAYSDQNKEQDSGYNQNKQKNIVKGKLNKEQVNKDLLSKARINKEHKKKITEDSRKSRRTVKNEKMEKERQQRSLGNKKRNLKENQKEKHQGSRTEASGKVTGKVKRMSPGKPSGKVKRKHSF</sequence>
<feature type="binding site" evidence="6">
    <location>
        <position position="313"/>
    </location>
    <ligand>
        <name>[4Fe-4S] cluster</name>
        <dbReference type="ChEBI" id="CHEBI:49883"/>
        <note>4Fe-4S-S-AdoMet</note>
    </ligand>
</feature>
<dbReference type="InterPro" id="IPR013704">
    <property type="entry name" value="UPF0313_N"/>
</dbReference>
<evidence type="ECO:0000259" key="8">
    <source>
        <dbReference type="PROSITE" id="PS51918"/>
    </source>
</evidence>
<dbReference type="GO" id="GO:0005506">
    <property type="term" value="F:iron ion binding"/>
    <property type="evidence" value="ECO:0007669"/>
    <property type="project" value="UniProtKB-UniRule"/>
</dbReference>
<keyword evidence="3 6" id="KW-0479">Metal-binding</keyword>
<evidence type="ECO:0000256" key="1">
    <source>
        <dbReference type="ARBA" id="ARBA00022485"/>
    </source>
</evidence>
<reference evidence="9 10" key="1">
    <citation type="submission" date="2019-12" db="EMBL/GenBank/DDBJ databases">
        <title>Sequence classification of anaerobic respiratory reductive dehalogenases: First we see many, then we see few.</title>
        <authorList>
            <person name="Molenda O."/>
            <person name="Puentes Jacome L.A."/>
            <person name="Cao X."/>
            <person name="Nesbo C.L."/>
            <person name="Tang S."/>
            <person name="Morson N."/>
            <person name="Patron J."/>
            <person name="Lomheim L."/>
            <person name="Wishart D.S."/>
            <person name="Edwards E.A."/>
        </authorList>
    </citation>
    <scope>NUCLEOTIDE SEQUENCE [LARGE SCALE GENOMIC DNA]</scope>
    <source>
        <strain evidence="9 10">12DCA</strain>
    </source>
</reference>
<keyword evidence="5 6" id="KW-0411">Iron-sulfur</keyword>
<gene>
    <name evidence="9" type="ORF">GQ588_06270</name>
</gene>
<dbReference type="PANTHER" id="PTHR32331:SF0">
    <property type="entry name" value="UPF0313 PROTEIN YGIQ"/>
    <property type="match status" value="1"/>
</dbReference>
<comment type="similarity">
    <text evidence="6">Belongs to the UPF0313 family.</text>
</comment>
<accession>A0A857DH96</accession>
<feature type="region of interest" description="Disordered" evidence="7">
    <location>
        <begin position="598"/>
        <end position="723"/>
    </location>
</feature>
<dbReference type="Proteomes" id="UP000430508">
    <property type="component" value="Chromosome"/>
</dbReference>
<dbReference type="InterPro" id="IPR006638">
    <property type="entry name" value="Elp3/MiaA/NifB-like_rSAM"/>
</dbReference>
<evidence type="ECO:0000313" key="10">
    <source>
        <dbReference type="Proteomes" id="UP000430508"/>
    </source>
</evidence>
<dbReference type="EMBL" id="CP046996">
    <property type="protein sequence ID" value="QHA00267.1"/>
    <property type="molecule type" value="Genomic_DNA"/>
</dbReference>
<keyword evidence="4 6" id="KW-0408">Iron</keyword>
<keyword evidence="1 6" id="KW-0004">4Fe-4S</keyword>
<protein>
    <submittedName>
        <fullName evidence="9">YgiQ family radical SAM protein</fullName>
    </submittedName>
</protein>
<dbReference type="InterPro" id="IPR023404">
    <property type="entry name" value="rSAM_horseshoe"/>
</dbReference>
<evidence type="ECO:0000256" key="7">
    <source>
        <dbReference type="SAM" id="MobiDB-lite"/>
    </source>
</evidence>
<dbReference type="InterPro" id="IPR024560">
    <property type="entry name" value="UPF0313_C"/>
</dbReference>
<feature type="binding site" evidence="6">
    <location>
        <position position="309"/>
    </location>
    <ligand>
        <name>[4Fe-4S] cluster</name>
        <dbReference type="ChEBI" id="CHEBI:49883"/>
        <note>4Fe-4S-S-AdoMet</note>
    </ligand>
</feature>
<feature type="domain" description="Radical SAM core" evidence="8">
    <location>
        <begin position="295"/>
        <end position="566"/>
    </location>
</feature>
<evidence type="ECO:0000256" key="3">
    <source>
        <dbReference type="ARBA" id="ARBA00022723"/>
    </source>
</evidence>
<dbReference type="NCBIfam" id="TIGR03904">
    <property type="entry name" value="SAM_YgiQ"/>
    <property type="match status" value="1"/>
</dbReference>
<evidence type="ECO:0000256" key="5">
    <source>
        <dbReference type="ARBA" id="ARBA00023014"/>
    </source>
</evidence>
<evidence type="ECO:0000313" key="9">
    <source>
        <dbReference type="EMBL" id="QHA00267.1"/>
    </source>
</evidence>
<dbReference type="GO" id="GO:0051539">
    <property type="term" value="F:4 iron, 4 sulfur cluster binding"/>
    <property type="evidence" value="ECO:0007669"/>
    <property type="project" value="UniProtKB-KW"/>
</dbReference>
<dbReference type="SFLD" id="SFLDS00029">
    <property type="entry name" value="Radical_SAM"/>
    <property type="match status" value="1"/>
</dbReference>
<keyword evidence="2 6" id="KW-0949">S-adenosyl-L-methionine</keyword>
<feature type="compositionally biased region" description="Basic and acidic residues" evidence="7">
    <location>
        <begin position="682"/>
        <end position="693"/>
    </location>
</feature>
<dbReference type="PANTHER" id="PTHR32331">
    <property type="entry name" value="UPF0313 PROTEIN YGIQ"/>
    <property type="match status" value="1"/>
</dbReference>
<dbReference type="SUPFAM" id="SSF102114">
    <property type="entry name" value="Radical SAM enzymes"/>
    <property type="match status" value="1"/>
</dbReference>
<evidence type="ECO:0000256" key="6">
    <source>
        <dbReference type="HAMAP-Rule" id="MF_01251"/>
    </source>
</evidence>
<evidence type="ECO:0000256" key="2">
    <source>
        <dbReference type="ARBA" id="ARBA00022691"/>
    </source>
</evidence>
<dbReference type="GO" id="GO:0003824">
    <property type="term" value="F:catalytic activity"/>
    <property type="evidence" value="ECO:0007669"/>
    <property type="project" value="InterPro"/>
</dbReference>